<evidence type="ECO:0000259" key="1">
    <source>
        <dbReference type="Pfam" id="PF10988"/>
    </source>
</evidence>
<dbReference type="EMBL" id="CP133721">
    <property type="protein sequence ID" value="WMW77515.1"/>
    <property type="molecule type" value="Genomic_DNA"/>
</dbReference>
<reference evidence="2" key="1">
    <citation type="submission" date="2023-09" db="EMBL/GenBank/DDBJ databases">
        <title>Flavobacterium sp. 20NA77.7 isolated from freshwater.</title>
        <authorList>
            <person name="Le V."/>
            <person name="Ko S.-R."/>
            <person name="Ahn C.-Y."/>
            <person name="Oh H.-M."/>
        </authorList>
    </citation>
    <scope>NUCLEOTIDE SEQUENCE</scope>
    <source>
        <strain evidence="2">20NA77.7</strain>
    </source>
</reference>
<evidence type="ECO:0000313" key="3">
    <source>
        <dbReference type="Proteomes" id="UP001180481"/>
    </source>
</evidence>
<dbReference type="Pfam" id="PF10988">
    <property type="entry name" value="DUF2807"/>
    <property type="match status" value="1"/>
</dbReference>
<organism evidence="2 3">
    <name type="scientific">Flavobacterium nakdongensis</name>
    <dbReference type="NCBI Taxonomy" id="3073563"/>
    <lineage>
        <taxon>Bacteria</taxon>
        <taxon>Pseudomonadati</taxon>
        <taxon>Bacteroidota</taxon>
        <taxon>Flavobacteriia</taxon>
        <taxon>Flavobacteriales</taxon>
        <taxon>Flavobacteriaceae</taxon>
        <taxon>Flavobacterium</taxon>
    </lineage>
</organism>
<dbReference type="RefSeq" id="WP_309531865.1">
    <property type="nucleotide sequence ID" value="NZ_CP133721.1"/>
</dbReference>
<accession>A0ABY9RB00</accession>
<feature type="domain" description="Putative auto-transporter adhesin head GIN" evidence="1">
    <location>
        <begin position="38"/>
        <end position="228"/>
    </location>
</feature>
<gene>
    <name evidence="2" type="ORF">RF683_08465</name>
</gene>
<proteinExistence type="predicted"/>
<dbReference type="Gene3D" id="2.160.20.120">
    <property type="match status" value="1"/>
</dbReference>
<dbReference type="PROSITE" id="PS51257">
    <property type="entry name" value="PROKAR_LIPOPROTEIN"/>
    <property type="match status" value="1"/>
</dbReference>
<evidence type="ECO:0000313" key="2">
    <source>
        <dbReference type="EMBL" id="WMW77515.1"/>
    </source>
</evidence>
<name>A0ABY9RB00_9FLAO</name>
<keyword evidence="3" id="KW-1185">Reference proteome</keyword>
<sequence length="244" mass="27375">MKKLVVLFFMSLISSCGISEDCFKNKGAVKTKIIEVEGFDKIKIHSGIALVVKQGNLFEVKVESGENIMSNIEVSKENDFLVLKDVSSCNWTRDYEAAKVYVTAPNIVEIHSKTEQNISSDGVLTFPTLRLFSIDANGESGTGDFYFTIHNSQTVIESNHISNFYISGHSDEMLLNFYFGNGRFYGENFEVQHIKVFQRGSNDMIVKPIESIRGTIYSTGNIILKNNPPVIDINQLFSGYLILN</sequence>
<dbReference type="InterPro" id="IPR021255">
    <property type="entry name" value="DUF2807"/>
</dbReference>
<protein>
    <submittedName>
        <fullName evidence="2">Head GIN domain-containing protein</fullName>
    </submittedName>
</protein>
<dbReference type="Proteomes" id="UP001180481">
    <property type="component" value="Chromosome"/>
</dbReference>